<dbReference type="Gene3D" id="3.20.20.10">
    <property type="entry name" value="Alanine racemase"/>
    <property type="match status" value="1"/>
</dbReference>
<evidence type="ECO:0008006" key="9">
    <source>
        <dbReference type="Google" id="ProtNLM"/>
    </source>
</evidence>
<protein>
    <recommendedName>
        <fullName evidence="9">Ornithine decarboxylase</fullName>
    </recommendedName>
</protein>
<keyword evidence="4" id="KW-0456">Lyase</keyword>
<dbReference type="PANTHER" id="PTHR11482:SF6">
    <property type="entry name" value="ORNITHINE DECARBOXYLASE 1-RELATED"/>
    <property type="match status" value="1"/>
</dbReference>
<organism evidence="8">
    <name type="scientific">Chaetoceros debilis</name>
    <dbReference type="NCBI Taxonomy" id="122233"/>
    <lineage>
        <taxon>Eukaryota</taxon>
        <taxon>Sar</taxon>
        <taxon>Stramenopiles</taxon>
        <taxon>Ochrophyta</taxon>
        <taxon>Bacillariophyta</taxon>
        <taxon>Coscinodiscophyceae</taxon>
        <taxon>Chaetocerotophycidae</taxon>
        <taxon>Chaetocerotales</taxon>
        <taxon>Chaetocerotaceae</taxon>
        <taxon>Chaetoceros</taxon>
    </lineage>
</organism>
<feature type="domain" description="Orn/DAP/Arg decarboxylase 2 C-terminal" evidence="6">
    <location>
        <begin position="368"/>
        <end position="487"/>
    </location>
</feature>
<evidence type="ECO:0000259" key="6">
    <source>
        <dbReference type="Pfam" id="PF00278"/>
    </source>
</evidence>
<reference evidence="8" key="1">
    <citation type="submission" date="2021-01" db="EMBL/GenBank/DDBJ databases">
        <authorList>
            <person name="Corre E."/>
            <person name="Pelletier E."/>
            <person name="Niang G."/>
            <person name="Scheremetjew M."/>
            <person name="Finn R."/>
            <person name="Kale V."/>
            <person name="Holt S."/>
            <person name="Cochrane G."/>
            <person name="Meng A."/>
            <person name="Brown T."/>
            <person name="Cohen L."/>
        </authorList>
    </citation>
    <scope>NUCLEOTIDE SEQUENCE</scope>
    <source>
        <strain evidence="8">MM31A-1</strain>
    </source>
</reference>
<dbReference type="PRINTS" id="PR01182">
    <property type="entry name" value="ORNDCRBXLASE"/>
</dbReference>
<dbReference type="InterPro" id="IPR000183">
    <property type="entry name" value="Orn/DAP/Arg_de-COase"/>
</dbReference>
<dbReference type="InterPro" id="IPR002433">
    <property type="entry name" value="Orn_de-COase"/>
</dbReference>
<feature type="domain" description="Orn/DAP/Arg decarboxylase 2 N-terminal" evidence="7">
    <location>
        <begin position="78"/>
        <end position="308"/>
    </location>
</feature>
<dbReference type="SUPFAM" id="SSF50621">
    <property type="entry name" value="Alanine racemase C-terminal domain-like"/>
    <property type="match status" value="1"/>
</dbReference>
<dbReference type="GO" id="GO:0005737">
    <property type="term" value="C:cytoplasm"/>
    <property type="evidence" value="ECO:0007669"/>
    <property type="project" value="TreeGrafter"/>
</dbReference>
<dbReference type="Pfam" id="PF02784">
    <property type="entry name" value="Orn_Arg_deC_N"/>
    <property type="match status" value="1"/>
</dbReference>
<dbReference type="InterPro" id="IPR022643">
    <property type="entry name" value="De-COase2_C"/>
</dbReference>
<accession>A0A7S3V3V2</accession>
<evidence type="ECO:0000259" key="7">
    <source>
        <dbReference type="Pfam" id="PF02784"/>
    </source>
</evidence>
<dbReference type="GO" id="GO:0004586">
    <property type="term" value="F:ornithine decarboxylase activity"/>
    <property type="evidence" value="ECO:0007669"/>
    <property type="project" value="TreeGrafter"/>
</dbReference>
<dbReference type="GO" id="GO:0033387">
    <property type="term" value="P:putrescine biosynthetic process from arginine, via ornithine"/>
    <property type="evidence" value="ECO:0007669"/>
    <property type="project" value="TreeGrafter"/>
</dbReference>
<dbReference type="InterPro" id="IPR022644">
    <property type="entry name" value="De-COase2_N"/>
</dbReference>
<gene>
    <name evidence="8" type="ORF">CDEB00056_LOCUS8</name>
</gene>
<dbReference type="SUPFAM" id="SSF51419">
    <property type="entry name" value="PLP-binding barrel"/>
    <property type="match status" value="1"/>
</dbReference>
<evidence type="ECO:0000256" key="1">
    <source>
        <dbReference type="ARBA" id="ARBA00001933"/>
    </source>
</evidence>
<keyword evidence="3" id="KW-0663">Pyridoxal phosphate</keyword>
<sequence>MARTIDASILPLGDCSTKSSDQLSKHLPKTFQIIPNGCQNIPETVLDQIKNLIRKQEQTLTPQEEDAIDDGFILCDLKTIQRKLVAWRRLFPRIKPFFALKCNPDIMVAHTLGLDPSCGFDCASIAEIKLALSSTGNERTRCIYANPQRARDDLDQALNLNIGALTFDGVEELHKVKDAYNRRIETWSQSSEVENDQRPPPPQMVIRLLVPDGHSSVPLGEKFGVAPDRVERLTQEALNLGLEIIGVSFHCGSGCHDPQAYGEAIMIASQAIHDVNGVIRKWNKSAQVSSRMPECTLLDIGGGYPGLCGVGGDSSRFSSVKSNFDEAESVGSSHEYDEIDMGGIQLDNTAHAIAKVVTPLVDELFCPDGSPIQVISEPGRYFVESAFIYCARIYSAKVDDNNGKRHYFIAQGVQGLFKDVLLCDETFTPIPLKVTESNATAVNTNNSTLFQSTVHGPSGENFDIVSSKDCMLPALDVGDWLIFDRMGAYTLSIAARNSSLPVRYVLGGEGDRS</sequence>
<dbReference type="PRINTS" id="PR01179">
    <property type="entry name" value="ODADCRBXLASE"/>
</dbReference>
<evidence type="ECO:0000256" key="4">
    <source>
        <dbReference type="ARBA" id="ARBA00023239"/>
    </source>
</evidence>
<dbReference type="PANTHER" id="PTHR11482">
    <property type="entry name" value="ARGININE/DIAMINOPIMELATE/ORNITHINE DECARBOXYLASE"/>
    <property type="match status" value="1"/>
</dbReference>
<evidence type="ECO:0000256" key="3">
    <source>
        <dbReference type="ARBA" id="ARBA00022898"/>
    </source>
</evidence>
<dbReference type="EMBL" id="HBIO01000013">
    <property type="protein sequence ID" value="CAE0455167.1"/>
    <property type="molecule type" value="Transcribed_RNA"/>
</dbReference>
<dbReference type="InterPro" id="IPR009006">
    <property type="entry name" value="Ala_racemase/Decarboxylase_C"/>
</dbReference>
<evidence type="ECO:0000313" key="8">
    <source>
        <dbReference type="EMBL" id="CAE0455167.1"/>
    </source>
</evidence>
<name>A0A7S3V3V2_9STRA</name>
<dbReference type="Pfam" id="PF00278">
    <property type="entry name" value="Orn_DAP_Arg_deC"/>
    <property type="match status" value="1"/>
</dbReference>
<proteinExistence type="inferred from homology"/>
<dbReference type="AlphaFoldDB" id="A0A7S3V3V2"/>
<evidence type="ECO:0000256" key="5">
    <source>
        <dbReference type="RuleBase" id="RU003737"/>
    </source>
</evidence>
<comment type="similarity">
    <text evidence="2 5">Belongs to the Orn/Lys/Arg decarboxylase class-II family.</text>
</comment>
<dbReference type="InterPro" id="IPR029066">
    <property type="entry name" value="PLP-binding_barrel"/>
</dbReference>
<evidence type="ECO:0000256" key="2">
    <source>
        <dbReference type="ARBA" id="ARBA00008872"/>
    </source>
</evidence>
<comment type="cofactor">
    <cofactor evidence="1">
        <name>pyridoxal 5'-phosphate</name>
        <dbReference type="ChEBI" id="CHEBI:597326"/>
    </cofactor>
</comment>
<dbReference type="Gene3D" id="2.40.37.10">
    <property type="entry name" value="Lyase, Ornithine Decarboxylase, Chain A, domain 1"/>
    <property type="match status" value="1"/>
</dbReference>